<keyword evidence="6 8" id="KW-0472">Membrane</keyword>
<accession>A0A9W8U414</accession>
<dbReference type="PROSITE" id="PS50850">
    <property type="entry name" value="MFS"/>
    <property type="match status" value="1"/>
</dbReference>
<feature type="transmembrane region" description="Helical" evidence="8">
    <location>
        <begin position="200"/>
        <end position="223"/>
    </location>
</feature>
<feature type="transmembrane region" description="Helical" evidence="8">
    <location>
        <begin position="81"/>
        <end position="99"/>
    </location>
</feature>
<dbReference type="GO" id="GO:0022857">
    <property type="term" value="F:transmembrane transporter activity"/>
    <property type="evidence" value="ECO:0007669"/>
    <property type="project" value="InterPro"/>
</dbReference>
<feature type="transmembrane region" description="Helical" evidence="8">
    <location>
        <begin position="244"/>
        <end position="266"/>
    </location>
</feature>
<dbReference type="PANTHER" id="PTHR23501">
    <property type="entry name" value="MAJOR FACILITATOR SUPERFAMILY"/>
    <property type="match status" value="1"/>
</dbReference>
<organism evidence="10 11">
    <name type="scientific">Fusarium irregulare</name>
    <dbReference type="NCBI Taxonomy" id="2494466"/>
    <lineage>
        <taxon>Eukaryota</taxon>
        <taxon>Fungi</taxon>
        <taxon>Dikarya</taxon>
        <taxon>Ascomycota</taxon>
        <taxon>Pezizomycotina</taxon>
        <taxon>Sordariomycetes</taxon>
        <taxon>Hypocreomycetidae</taxon>
        <taxon>Hypocreales</taxon>
        <taxon>Nectriaceae</taxon>
        <taxon>Fusarium</taxon>
        <taxon>Fusarium incarnatum-equiseti species complex</taxon>
    </lineage>
</organism>
<evidence type="ECO:0000256" key="6">
    <source>
        <dbReference type="ARBA" id="ARBA00023136"/>
    </source>
</evidence>
<evidence type="ECO:0000256" key="8">
    <source>
        <dbReference type="SAM" id="Phobius"/>
    </source>
</evidence>
<feature type="transmembrane region" description="Helical" evidence="8">
    <location>
        <begin position="136"/>
        <end position="160"/>
    </location>
</feature>
<dbReference type="EMBL" id="JAPDHF010000025">
    <property type="protein sequence ID" value="KAJ4003996.1"/>
    <property type="molecule type" value="Genomic_DNA"/>
</dbReference>
<name>A0A9W8U414_9HYPO</name>
<gene>
    <name evidence="10" type="primary">DEP3</name>
    <name evidence="10" type="ORF">NW766_011852</name>
</gene>
<dbReference type="Proteomes" id="UP001152130">
    <property type="component" value="Unassembled WGS sequence"/>
</dbReference>
<evidence type="ECO:0000259" key="9">
    <source>
        <dbReference type="PROSITE" id="PS50850"/>
    </source>
</evidence>
<keyword evidence="11" id="KW-1185">Reference proteome</keyword>
<keyword evidence="5 8" id="KW-1133">Transmembrane helix</keyword>
<evidence type="ECO:0000256" key="4">
    <source>
        <dbReference type="ARBA" id="ARBA00022692"/>
    </source>
</evidence>
<comment type="similarity">
    <text evidence="2">Belongs to the major facilitator superfamily. TCR/Tet family.</text>
</comment>
<keyword evidence="7" id="KW-0325">Glycoprotein</keyword>
<dbReference type="InterPro" id="IPR036259">
    <property type="entry name" value="MFS_trans_sf"/>
</dbReference>
<dbReference type="GO" id="GO:0005886">
    <property type="term" value="C:plasma membrane"/>
    <property type="evidence" value="ECO:0007669"/>
    <property type="project" value="TreeGrafter"/>
</dbReference>
<proteinExistence type="inferred from homology"/>
<feature type="transmembrane region" description="Helical" evidence="8">
    <location>
        <begin position="42"/>
        <end position="61"/>
    </location>
</feature>
<reference evidence="10" key="1">
    <citation type="submission" date="2022-10" db="EMBL/GenBank/DDBJ databases">
        <title>Fusarium specimens isolated from Avocado Roots.</title>
        <authorList>
            <person name="Stajich J."/>
            <person name="Roper C."/>
            <person name="Heimlech-Rivalta G."/>
        </authorList>
    </citation>
    <scope>NUCLEOTIDE SEQUENCE</scope>
    <source>
        <strain evidence="10">CF00143</strain>
    </source>
</reference>
<feature type="transmembrane region" description="Helical" evidence="8">
    <location>
        <begin position="167"/>
        <end position="188"/>
    </location>
</feature>
<feature type="transmembrane region" description="Helical" evidence="8">
    <location>
        <begin position="311"/>
        <end position="333"/>
    </location>
</feature>
<comment type="caution">
    <text evidence="10">The sequence shown here is derived from an EMBL/GenBank/DDBJ whole genome shotgun (WGS) entry which is preliminary data.</text>
</comment>
<evidence type="ECO:0000256" key="7">
    <source>
        <dbReference type="ARBA" id="ARBA00023180"/>
    </source>
</evidence>
<evidence type="ECO:0000313" key="11">
    <source>
        <dbReference type="Proteomes" id="UP001152130"/>
    </source>
</evidence>
<evidence type="ECO:0000256" key="3">
    <source>
        <dbReference type="ARBA" id="ARBA00022448"/>
    </source>
</evidence>
<evidence type="ECO:0000313" key="10">
    <source>
        <dbReference type="EMBL" id="KAJ4003996.1"/>
    </source>
</evidence>
<sequence>MEQRQTHEAARDSAVAQVDVEKCVGSLVDQGRGQSPRDLHGWKWAMSYTAMLSTTFLFALDNTIVADIQPAIIHDLTQIELLPWVGTGFALGTMVVLPLSKAYGVFSIRSLYLTNILLFEVGSALCGAAPNMNAMILGRVIAGVGGAGMYAGTLTYVAVCTSMEERAVYMAGSTVVWGVGTVLGPVVGGAFAESSATWRWGFYINLVVGAIFCPAYIFLFPSIDPQPGKSLSTKLKMMDWPMTFTFLSGSTFLIMAISFGGTLYSWHSDAEIAFWTLSGILLVLAATLLRFHPGVSRENQLWPAHFLKMPVVMNMQLQVFLSGGIILTITYYIPLYFQFIRPIMKLTFFTGRWAT</sequence>
<evidence type="ECO:0000256" key="1">
    <source>
        <dbReference type="ARBA" id="ARBA00004141"/>
    </source>
</evidence>
<dbReference type="SUPFAM" id="SSF103473">
    <property type="entry name" value="MFS general substrate transporter"/>
    <property type="match status" value="1"/>
</dbReference>
<evidence type="ECO:0000256" key="5">
    <source>
        <dbReference type="ARBA" id="ARBA00022989"/>
    </source>
</evidence>
<dbReference type="AlphaFoldDB" id="A0A9W8U414"/>
<dbReference type="InterPro" id="IPR011701">
    <property type="entry name" value="MFS"/>
</dbReference>
<keyword evidence="4 8" id="KW-0812">Transmembrane</keyword>
<keyword evidence="3" id="KW-0813">Transport</keyword>
<protein>
    <submittedName>
        <fullName evidence="10">Efflux pump dep3</fullName>
    </submittedName>
</protein>
<dbReference type="Pfam" id="PF07690">
    <property type="entry name" value="MFS_1"/>
    <property type="match status" value="1"/>
</dbReference>
<dbReference type="Gene3D" id="1.20.1250.20">
    <property type="entry name" value="MFS general substrate transporter like domains"/>
    <property type="match status" value="1"/>
</dbReference>
<feature type="transmembrane region" description="Helical" evidence="8">
    <location>
        <begin position="272"/>
        <end position="291"/>
    </location>
</feature>
<feature type="domain" description="Major facilitator superfamily (MFS) profile" evidence="9">
    <location>
        <begin position="47"/>
        <end position="355"/>
    </location>
</feature>
<comment type="subcellular location">
    <subcellularLocation>
        <location evidence="1">Membrane</location>
        <topology evidence="1">Multi-pass membrane protein</topology>
    </subcellularLocation>
</comment>
<evidence type="ECO:0000256" key="2">
    <source>
        <dbReference type="ARBA" id="ARBA00007520"/>
    </source>
</evidence>
<dbReference type="InterPro" id="IPR020846">
    <property type="entry name" value="MFS_dom"/>
</dbReference>
<dbReference type="FunFam" id="1.20.1250.20:FF:000429">
    <property type="entry name" value="MFS drug efflux transporter, putative"/>
    <property type="match status" value="1"/>
</dbReference>
<dbReference type="PANTHER" id="PTHR23501:SF12">
    <property type="entry name" value="MAJOR FACILITATOR SUPERFAMILY (MFS) PROFILE DOMAIN-CONTAINING PROTEIN-RELATED"/>
    <property type="match status" value="1"/>
</dbReference>